<feature type="coiled-coil region" evidence="1">
    <location>
        <begin position="62"/>
        <end position="117"/>
    </location>
</feature>
<keyword evidence="4" id="KW-1185">Reference proteome</keyword>
<dbReference type="EMBL" id="KQ030618">
    <property type="protein sequence ID" value="KJZ70569.1"/>
    <property type="molecule type" value="Genomic_DNA"/>
</dbReference>
<name>A0A0F8A2N9_9HYPO</name>
<dbReference type="Pfam" id="PF12511">
    <property type="entry name" value="DUF3716"/>
    <property type="match status" value="1"/>
</dbReference>
<evidence type="ECO:0000313" key="3">
    <source>
        <dbReference type="EMBL" id="KJZ70569.1"/>
    </source>
</evidence>
<feature type="region of interest" description="Disordered" evidence="2">
    <location>
        <begin position="671"/>
        <end position="707"/>
    </location>
</feature>
<dbReference type="Proteomes" id="UP000054481">
    <property type="component" value="Unassembled WGS sequence"/>
</dbReference>
<feature type="compositionally biased region" description="Polar residues" evidence="2">
    <location>
        <begin position="178"/>
        <end position="201"/>
    </location>
</feature>
<dbReference type="OrthoDB" id="4800057at2759"/>
<feature type="region of interest" description="Disordered" evidence="2">
    <location>
        <begin position="440"/>
        <end position="478"/>
    </location>
</feature>
<evidence type="ECO:0000256" key="2">
    <source>
        <dbReference type="SAM" id="MobiDB-lite"/>
    </source>
</evidence>
<reference evidence="3 4" key="1">
    <citation type="journal article" date="2014" name="Genome Biol. Evol.">
        <title>Comparative genomics and transcriptomics analyses reveal divergent lifestyle features of nematode endoparasitic fungus Hirsutella minnesotensis.</title>
        <authorList>
            <person name="Lai Y."/>
            <person name="Liu K."/>
            <person name="Zhang X."/>
            <person name="Zhang X."/>
            <person name="Li K."/>
            <person name="Wang N."/>
            <person name="Shu C."/>
            <person name="Wu Y."/>
            <person name="Wang C."/>
            <person name="Bushley K.E."/>
            <person name="Xiang M."/>
            <person name="Liu X."/>
        </authorList>
    </citation>
    <scope>NUCLEOTIDE SEQUENCE [LARGE SCALE GENOMIC DNA]</scope>
    <source>
        <strain evidence="3 4">3608</strain>
    </source>
</reference>
<feature type="region of interest" description="Disordered" evidence="2">
    <location>
        <begin position="894"/>
        <end position="921"/>
    </location>
</feature>
<gene>
    <name evidence="3" type="ORF">HIM_10037</name>
</gene>
<feature type="compositionally biased region" description="Basic and acidic residues" evidence="2">
    <location>
        <begin position="895"/>
        <end position="910"/>
    </location>
</feature>
<sequence>MEDPAMSVIPAEEQLSVLDETEHNFWQRFEREQEAVRATSENEYSKATMGVRIELGTLGGKKAQLTELRDRLARELTKTEEDLAHIVLSYEDYAAKLVAIKQEYRQKEQERLEQRETVIKSMESYFSSRRSQIPHIPTAQAPERLPSRDLVANTTTAQSPREERPARHALPSKAPNVPSGQTTPTSISARATTGPNGSTETLVNVTDADGNVVGPVERIDPWSQWVKEIQTMPIKRDVKIRRGRKFTKDHLATIYDRSEGKGVKFLSCMIQATGDIQSQRCYSCDKNQGAFEDCIILGGPLFQKCGNCVWNRQGCHMPLVRKSSNAGTPRKARIPMKPLELDPQATSRALHADDPAADAIAVAANISKAAIIAYAPKDHAQTSRDHDAAKHSQVVHKSPPIGHEPVQMPTPQEPREHSFATPAYVAAPSFVAVNQVNGFTPANARSRPPSREIPTPSAASAEGSPRVTLTAEPTSEPLEEITRDNLVLRHNGVVYTYPEIVEGVPVAKIDQNHPYWELGWPDIKSIVEPQLESWKDKNQNALQATARGEPSSAKFQTGRQVNRGIRILEFLEQGEISPYQLLSKRYTHTGKGAITSYDTLFRLCETLSELAKFNLDITPVEWLRHRLYEIMLEKGPMFNVSRTIHDFYHDLKLSALRSKNGFKRIGRPSGFKAGLVHGTPQGSAKKRKGIHSQTSTPRETPSAAPSPPFIVHEVVQSPASTLASETSFDARQHKRLKAFSSPLGDVPRISPGTDYSDTDSFSGAPSAPEDWRLYQVKTRLFTSSAQVTQYWNWKEKDRLFEHQLLKDTDPVSWGVHRAPIDFAVELDDIVEVRWNVDALQVHLVMNTRGSAIAKQNGMPRGDVMAAFKRERTIRRFLAFCRDRKLRMVEVSAEEMDTKWGELQSEERLPAPDEEPSDSLKE</sequence>
<feature type="compositionally biased region" description="Acidic residues" evidence="2">
    <location>
        <begin position="911"/>
        <end position="921"/>
    </location>
</feature>
<dbReference type="AlphaFoldDB" id="A0A0F8A2N9"/>
<keyword evidence="1" id="KW-0175">Coiled coil</keyword>
<feature type="region of interest" description="Disordered" evidence="2">
    <location>
        <begin position="129"/>
        <end position="201"/>
    </location>
</feature>
<protein>
    <submittedName>
        <fullName evidence="3">Uncharacterized protein</fullName>
    </submittedName>
</protein>
<evidence type="ECO:0000313" key="4">
    <source>
        <dbReference type="Proteomes" id="UP000054481"/>
    </source>
</evidence>
<proteinExistence type="predicted"/>
<feature type="region of interest" description="Disordered" evidence="2">
    <location>
        <begin position="396"/>
        <end position="416"/>
    </location>
</feature>
<accession>A0A0F8A2N9</accession>
<dbReference type="InterPro" id="IPR022190">
    <property type="entry name" value="DUF3716"/>
</dbReference>
<organism evidence="3 4">
    <name type="scientific">Hirsutella minnesotensis 3608</name>
    <dbReference type="NCBI Taxonomy" id="1043627"/>
    <lineage>
        <taxon>Eukaryota</taxon>
        <taxon>Fungi</taxon>
        <taxon>Dikarya</taxon>
        <taxon>Ascomycota</taxon>
        <taxon>Pezizomycotina</taxon>
        <taxon>Sordariomycetes</taxon>
        <taxon>Hypocreomycetidae</taxon>
        <taxon>Hypocreales</taxon>
        <taxon>Ophiocordycipitaceae</taxon>
        <taxon>Hirsutella</taxon>
    </lineage>
</organism>
<evidence type="ECO:0000256" key="1">
    <source>
        <dbReference type="SAM" id="Coils"/>
    </source>
</evidence>